<feature type="transmembrane region" description="Helical" evidence="1">
    <location>
        <begin position="100"/>
        <end position="123"/>
    </location>
</feature>
<dbReference type="Proteomes" id="UP000474024">
    <property type="component" value="Unassembled WGS sequence"/>
</dbReference>
<sequence>MKKIINQIARYISGITLLLFVLLLSCIGNSGSKIADIAFPIVFILFAISLMLLFSTYITHLIWMIKEKPEGFSLKGYLLTSLTLSVIFVAFELFHKLGIARMICAVILSFTVTLLGIVGKYIYNWKEN</sequence>
<reference evidence="2 3" key="1">
    <citation type="submission" date="2019-08" db="EMBL/GenBank/DDBJ databases">
        <title>In-depth cultivation of the pig gut microbiome towards novel bacterial diversity and tailored functional studies.</title>
        <authorList>
            <person name="Wylensek D."/>
            <person name="Hitch T.C.A."/>
            <person name="Clavel T."/>
        </authorList>
    </citation>
    <scope>NUCLEOTIDE SEQUENCE [LARGE SCALE GENOMIC DNA]</scope>
    <source>
        <strain evidence="2 3">MUC/MUC-530-WT-4D</strain>
    </source>
</reference>
<keyword evidence="3" id="KW-1185">Reference proteome</keyword>
<keyword evidence="1" id="KW-0812">Transmembrane</keyword>
<keyword evidence="1" id="KW-0472">Membrane</keyword>
<dbReference type="RefSeq" id="WP_154427688.1">
    <property type="nucleotide sequence ID" value="NZ_VUNI01000001.1"/>
</dbReference>
<organism evidence="2 3">
    <name type="scientific">Roseburia porci</name>
    <dbReference type="NCBI Taxonomy" id="2605790"/>
    <lineage>
        <taxon>Bacteria</taxon>
        <taxon>Bacillati</taxon>
        <taxon>Bacillota</taxon>
        <taxon>Clostridia</taxon>
        <taxon>Lachnospirales</taxon>
        <taxon>Lachnospiraceae</taxon>
        <taxon>Roseburia</taxon>
    </lineage>
</organism>
<feature type="transmembrane region" description="Helical" evidence="1">
    <location>
        <begin position="76"/>
        <end position="94"/>
    </location>
</feature>
<accession>A0A6L5YM54</accession>
<name>A0A6L5YM54_9FIRM</name>
<evidence type="ECO:0000256" key="1">
    <source>
        <dbReference type="SAM" id="Phobius"/>
    </source>
</evidence>
<feature type="transmembrane region" description="Helical" evidence="1">
    <location>
        <begin position="37"/>
        <end position="64"/>
    </location>
</feature>
<comment type="caution">
    <text evidence="2">The sequence shown here is derived from an EMBL/GenBank/DDBJ whole genome shotgun (WGS) entry which is preliminary data.</text>
</comment>
<dbReference type="AlphaFoldDB" id="A0A6L5YM54"/>
<evidence type="ECO:0000313" key="3">
    <source>
        <dbReference type="Proteomes" id="UP000474024"/>
    </source>
</evidence>
<protein>
    <submittedName>
        <fullName evidence="2">Uncharacterized protein</fullName>
    </submittedName>
</protein>
<gene>
    <name evidence="2" type="ORF">FYJ75_00340</name>
</gene>
<keyword evidence="1" id="KW-1133">Transmembrane helix</keyword>
<dbReference type="PROSITE" id="PS51257">
    <property type="entry name" value="PROKAR_LIPOPROTEIN"/>
    <property type="match status" value="1"/>
</dbReference>
<evidence type="ECO:0000313" key="2">
    <source>
        <dbReference type="EMBL" id="MST73480.1"/>
    </source>
</evidence>
<feature type="transmembrane region" description="Helical" evidence="1">
    <location>
        <begin position="12"/>
        <end position="31"/>
    </location>
</feature>
<dbReference type="EMBL" id="VUNI01000001">
    <property type="protein sequence ID" value="MST73480.1"/>
    <property type="molecule type" value="Genomic_DNA"/>
</dbReference>
<proteinExistence type="predicted"/>